<comment type="caution">
    <text evidence="1">The sequence shown here is derived from an EMBL/GenBank/DDBJ whole genome shotgun (WGS) entry which is preliminary data.</text>
</comment>
<evidence type="ECO:0008006" key="3">
    <source>
        <dbReference type="Google" id="ProtNLM"/>
    </source>
</evidence>
<dbReference type="AlphaFoldDB" id="A0A917HDH3"/>
<dbReference type="Proteomes" id="UP000622860">
    <property type="component" value="Unassembled WGS sequence"/>
</dbReference>
<name>A0A917HDH3_9BACI</name>
<gene>
    <name evidence="1" type="ORF">GCM10011398_19000</name>
</gene>
<organism evidence="1 2">
    <name type="scientific">Virgibacillus oceani</name>
    <dbReference type="NCBI Taxonomy" id="1479511"/>
    <lineage>
        <taxon>Bacteria</taxon>
        <taxon>Bacillati</taxon>
        <taxon>Bacillota</taxon>
        <taxon>Bacilli</taxon>
        <taxon>Bacillales</taxon>
        <taxon>Bacillaceae</taxon>
        <taxon>Virgibacillus</taxon>
    </lineage>
</organism>
<dbReference type="PANTHER" id="PTHR35868:SF3">
    <property type="entry name" value="DUF2804 DOMAIN-CONTAINING PROTEIN"/>
    <property type="match status" value="1"/>
</dbReference>
<accession>A0A917HDH3</accession>
<reference evidence="1" key="1">
    <citation type="journal article" date="2014" name="Int. J. Syst. Evol. Microbiol.">
        <title>Complete genome sequence of Corynebacterium casei LMG S-19264T (=DSM 44701T), isolated from a smear-ripened cheese.</title>
        <authorList>
            <consortium name="US DOE Joint Genome Institute (JGI-PGF)"/>
            <person name="Walter F."/>
            <person name="Albersmeier A."/>
            <person name="Kalinowski J."/>
            <person name="Ruckert C."/>
        </authorList>
    </citation>
    <scope>NUCLEOTIDE SEQUENCE</scope>
    <source>
        <strain evidence="1">CGMCC 1.12754</strain>
    </source>
</reference>
<keyword evidence="2" id="KW-1185">Reference proteome</keyword>
<evidence type="ECO:0000313" key="1">
    <source>
        <dbReference type="EMBL" id="GGG74511.1"/>
    </source>
</evidence>
<reference evidence="1" key="2">
    <citation type="submission" date="2020-09" db="EMBL/GenBank/DDBJ databases">
        <authorList>
            <person name="Sun Q."/>
            <person name="Zhou Y."/>
        </authorList>
    </citation>
    <scope>NUCLEOTIDE SEQUENCE</scope>
    <source>
        <strain evidence="1">CGMCC 1.12754</strain>
    </source>
</reference>
<dbReference type="PANTHER" id="PTHR35868">
    <property type="entry name" value="DUF2804 DOMAIN-CONTAINING PROTEIN-RELATED"/>
    <property type="match status" value="1"/>
</dbReference>
<dbReference type="EMBL" id="BMFR01000006">
    <property type="protein sequence ID" value="GGG74511.1"/>
    <property type="molecule type" value="Genomic_DNA"/>
</dbReference>
<evidence type="ECO:0000313" key="2">
    <source>
        <dbReference type="Proteomes" id="UP000622860"/>
    </source>
</evidence>
<dbReference type="Pfam" id="PF10974">
    <property type="entry name" value="DUF2804"/>
    <property type="match status" value="1"/>
</dbReference>
<proteinExistence type="predicted"/>
<dbReference type="RefSeq" id="WP_373284326.1">
    <property type="nucleotide sequence ID" value="NZ_BMFR01000006.1"/>
</dbReference>
<dbReference type="InterPro" id="IPR021243">
    <property type="entry name" value="DUF2804"/>
</dbReference>
<protein>
    <recommendedName>
        <fullName evidence="3">DUF2804 domain-containing protein</fullName>
    </recommendedName>
</protein>
<sequence length="142" mass="16046">MLDYGRGIWPRHSKWNWGMASGKQGDDIIGLNFGGQWTDNTGSTENAVILNGIITKIGEDVEFIYDSNDYMKPWRIESKITDQVSLTFHPYFERTAISNALIVKSNVHQMVGHYDGKIKLANGNVLHVDGLHGCIEDHKAKW</sequence>